<feature type="domain" description="PAS" evidence="1">
    <location>
        <begin position="157"/>
        <end position="203"/>
    </location>
</feature>
<dbReference type="Gene3D" id="1.20.5.430">
    <property type="match status" value="1"/>
</dbReference>
<dbReference type="Gene3D" id="3.30.450.20">
    <property type="entry name" value="PAS domain"/>
    <property type="match status" value="3"/>
</dbReference>
<dbReference type="Proteomes" id="UP000037660">
    <property type="component" value="Unassembled WGS sequence"/>
</dbReference>
<dbReference type="PANTHER" id="PTHR44757">
    <property type="entry name" value="DIGUANYLATE CYCLASE DGCP"/>
    <property type="match status" value="1"/>
</dbReference>
<name>A0A0K8NVH4_PISS1</name>
<dbReference type="InterPro" id="IPR052155">
    <property type="entry name" value="Biofilm_reg_signaling"/>
</dbReference>
<dbReference type="GO" id="GO:0006355">
    <property type="term" value="P:regulation of DNA-templated transcription"/>
    <property type="evidence" value="ECO:0007669"/>
    <property type="project" value="InterPro"/>
</dbReference>
<accession>A0A0K8NVH4</accession>
<reference evidence="3" key="1">
    <citation type="submission" date="2015-07" db="EMBL/GenBank/DDBJ databases">
        <title>Discovery of a poly(ethylene terephthalate assimilation.</title>
        <authorList>
            <person name="Yoshida S."/>
            <person name="Hiraga K."/>
            <person name="Takehana T."/>
            <person name="Taniguchi I."/>
            <person name="Yamaji H."/>
            <person name="Maeda Y."/>
            <person name="Toyohara K."/>
            <person name="Miyamoto K."/>
            <person name="Kimura Y."/>
            <person name="Oda K."/>
        </authorList>
    </citation>
    <scope>NUCLEOTIDE SEQUENCE [LARGE SCALE GENOMIC DNA]</scope>
    <source>
        <strain evidence="3">NBRC 110686 / TISTR 2288 / 201-F6</strain>
    </source>
</reference>
<dbReference type="InterPro" id="IPR013767">
    <property type="entry name" value="PAS_fold"/>
</dbReference>
<dbReference type="GO" id="GO:0043565">
    <property type="term" value="F:sequence-specific DNA binding"/>
    <property type="evidence" value="ECO:0007669"/>
    <property type="project" value="InterPro"/>
</dbReference>
<dbReference type="Pfam" id="PF13188">
    <property type="entry name" value="PAS_8"/>
    <property type="match status" value="1"/>
</dbReference>
<keyword evidence="3" id="KW-1185">Reference proteome</keyword>
<dbReference type="InterPro" id="IPR011785">
    <property type="entry name" value="Tscrpt_reg_PpsR-CrtJ"/>
</dbReference>
<dbReference type="PANTHER" id="PTHR44757:SF2">
    <property type="entry name" value="BIOFILM ARCHITECTURE MAINTENANCE PROTEIN MBAA"/>
    <property type="match status" value="1"/>
</dbReference>
<dbReference type="SMART" id="SM00091">
    <property type="entry name" value="PAS"/>
    <property type="match status" value="3"/>
</dbReference>
<dbReference type="NCBIfam" id="TIGR02040">
    <property type="entry name" value="PpsR-CrtJ"/>
    <property type="match status" value="1"/>
</dbReference>
<sequence length="483" mass="51463">MDTAGEPSLNLAAQRLLRGVDPALGAALLAAAVDVVLVLDAQGVVEDVVGGPNASPIDGSDGWIGRHWLETVTVESRPKVLAMLRDAMLRQPPEVAWRQLNHPAAHGADIPVQYCALPAGERVIAVGRDLRGVALLQQRLVDAQQAMERDYLRLRQSEARYRLLFESVDEAVLVLDAATQEVLEANQAALQLFGDEARRLVGRPLPDAVDAAHRAELGVRLAAARGAGRLDGAEVALPGSSDPVHVSGTLFKGEAGALLLLRLVPPRRVAGAAGALGETALRRVVEGLPDAFVVTDLQGRVLVTNRAFADLVQLPAGEQAQGQSLDRWLGRSAVDLNVLMGSLRQQGVVRLFPTTLRDAFGGSAQVEISAVAVPQGEPPCLGFAIRDVERRLSVDSARPRELARSPGQLAELVGRVPLKDIVDETTCLIERMCIETALQLTRDNRASAAEMLGLSRQSLYVKLRRYGLGDLGGGEPSEPANGS</sequence>
<dbReference type="InterPro" id="IPR035965">
    <property type="entry name" value="PAS-like_dom_sf"/>
</dbReference>
<dbReference type="EMBL" id="BBYR01000007">
    <property type="protein sequence ID" value="GAP34392.1"/>
    <property type="molecule type" value="Genomic_DNA"/>
</dbReference>
<dbReference type="STRING" id="1547922.ISF6_4567"/>
<dbReference type="InterPro" id="IPR009057">
    <property type="entry name" value="Homeodomain-like_sf"/>
</dbReference>
<dbReference type="SUPFAM" id="SSF55785">
    <property type="entry name" value="PYP-like sensor domain (PAS domain)"/>
    <property type="match status" value="2"/>
</dbReference>
<dbReference type="CDD" id="cd00130">
    <property type="entry name" value="PAS"/>
    <property type="match status" value="2"/>
</dbReference>
<dbReference type="AlphaFoldDB" id="A0A0K8NVH4"/>
<dbReference type="InterPro" id="IPR000014">
    <property type="entry name" value="PAS"/>
</dbReference>
<feature type="domain" description="PAS" evidence="1">
    <location>
        <begin position="277"/>
        <end position="318"/>
    </location>
</feature>
<evidence type="ECO:0000313" key="2">
    <source>
        <dbReference type="EMBL" id="GAP34392.1"/>
    </source>
</evidence>
<dbReference type="SUPFAM" id="SSF46689">
    <property type="entry name" value="Homeodomain-like"/>
    <property type="match status" value="1"/>
</dbReference>
<dbReference type="InterPro" id="IPR002197">
    <property type="entry name" value="HTH_Fis"/>
</dbReference>
<dbReference type="NCBIfam" id="TIGR00229">
    <property type="entry name" value="sensory_box"/>
    <property type="match status" value="1"/>
</dbReference>
<evidence type="ECO:0000259" key="1">
    <source>
        <dbReference type="PROSITE" id="PS50112"/>
    </source>
</evidence>
<organism evidence="2 3">
    <name type="scientific">Piscinibacter sakaiensis</name>
    <name type="common">Ideonella sakaiensis</name>
    <dbReference type="NCBI Taxonomy" id="1547922"/>
    <lineage>
        <taxon>Bacteria</taxon>
        <taxon>Pseudomonadati</taxon>
        <taxon>Pseudomonadota</taxon>
        <taxon>Betaproteobacteria</taxon>
        <taxon>Burkholderiales</taxon>
        <taxon>Sphaerotilaceae</taxon>
        <taxon>Piscinibacter</taxon>
    </lineage>
</organism>
<dbReference type="PRINTS" id="PR01590">
    <property type="entry name" value="HTHFIS"/>
</dbReference>
<protein>
    <submittedName>
        <fullName evidence="2">Regulator of carotenoid biosynthesis</fullName>
    </submittedName>
</protein>
<evidence type="ECO:0000313" key="3">
    <source>
        <dbReference type="Proteomes" id="UP000037660"/>
    </source>
</evidence>
<dbReference type="Pfam" id="PF02954">
    <property type="entry name" value="HTH_8"/>
    <property type="match status" value="1"/>
</dbReference>
<gene>
    <name evidence="2" type="ORF">ISF6_4567</name>
</gene>
<dbReference type="Pfam" id="PF00989">
    <property type="entry name" value="PAS"/>
    <property type="match status" value="1"/>
</dbReference>
<dbReference type="OrthoDB" id="5499170at2"/>
<proteinExistence type="predicted"/>
<dbReference type="PROSITE" id="PS50112">
    <property type="entry name" value="PAS"/>
    <property type="match status" value="2"/>
</dbReference>
<reference evidence="2 3" key="2">
    <citation type="journal article" date="2016" name="Science">
        <title>A bacterium that degrades and assimilates poly(ethylene terephthalate).</title>
        <authorList>
            <person name="Yoshida S."/>
            <person name="Hiraga K."/>
            <person name="Takehana T."/>
            <person name="Taniguchi I."/>
            <person name="Yamaji H."/>
            <person name="Maeda Y."/>
            <person name="Toyohara K."/>
            <person name="Miyamoto K."/>
            <person name="Kimura Y."/>
            <person name="Oda K."/>
        </authorList>
    </citation>
    <scope>NUCLEOTIDE SEQUENCE [LARGE SCALE GENOMIC DNA]</scope>
    <source>
        <strain evidence="3">NBRC 110686 / TISTR 2288 / 201-F6</strain>
    </source>
</reference>
<dbReference type="Gene3D" id="1.10.10.60">
    <property type="entry name" value="Homeodomain-like"/>
    <property type="match status" value="1"/>
</dbReference>
<comment type="caution">
    <text evidence="2">The sequence shown here is derived from an EMBL/GenBank/DDBJ whole genome shotgun (WGS) entry which is preliminary data.</text>
</comment>
<dbReference type="RefSeq" id="WP_082367908.1">
    <property type="nucleotide sequence ID" value="NZ_BBYR01000007.1"/>
</dbReference>